<dbReference type="EMBL" id="CP002737">
    <property type="protein sequence ID" value="AEF95864.1"/>
    <property type="molecule type" value="Genomic_DNA"/>
</dbReference>
<dbReference type="Gene3D" id="3.40.1260.10">
    <property type="entry name" value="DsrEFH-like"/>
    <property type="match status" value="1"/>
</dbReference>
<evidence type="ECO:0000313" key="2">
    <source>
        <dbReference type="EMBL" id="AEF95864.1"/>
    </source>
</evidence>
<dbReference type="KEGG" id="mig:Metig_0308"/>
<organism evidence="3">
    <name type="scientific">Methanotorris igneus (strain DSM 5666 / JCM 11834 / Kol 5)</name>
    <dbReference type="NCBI Taxonomy" id="880724"/>
    <lineage>
        <taxon>Archaea</taxon>
        <taxon>Methanobacteriati</taxon>
        <taxon>Methanobacteriota</taxon>
        <taxon>Methanomada group</taxon>
        <taxon>Methanococci</taxon>
        <taxon>Methanococcales</taxon>
        <taxon>Methanocaldococcaceae</taxon>
        <taxon>Methanotorris</taxon>
    </lineage>
</organism>
<dbReference type="InterPro" id="IPR036868">
    <property type="entry name" value="TusA-like_sf"/>
</dbReference>
<dbReference type="STRING" id="880724.Metig_0308"/>
<dbReference type="InterPro" id="IPR001455">
    <property type="entry name" value="TusA-like"/>
</dbReference>
<evidence type="ECO:0000259" key="1">
    <source>
        <dbReference type="PROSITE" id="PS01148"/>
    </source>
</evidence>
<protein>
    <submittedName>
        <fullName evidence="2">DsrE family protein</fullName>
    </submittedName>
</protein>
<dbReference type="Pfam" id="PF02635">
    <property type="entry name" value="DsrE"/>
    <property type="match status" value="1"/>
</dbReference>
<gene>
    <name evidence="2" type="ordered locus">Metig_0308</name>
</gene>
<dbReference type="SUPFAM" id="SSF75169">
    <property type="entry name" value="DsrEFH-like"/>
    <property type="match status" value="1"/>
</dbReference>
<dbReference type="Gene3D" id="3.30.110.40">
    <property type="entry name" value="TusA-like domain"/>
    <property type="match status" value="1"/>
</dbReference>
<dbReference type="PROSITE" id="PS01148">
    <property type="entry name" value="UPF0033"/>
    <property type="match status" value="1"/>
</dbReference>
<dbReference type="Proteomes" id="UP000009227">
    <property type="component" value="Chromosome"/>
</dbReference>
<reference evidence="2 3" key="1">
    <citation type="submission" date="2011-05" db="EMBL/GenBank/DDBJ databases">
        <title>Complete sequence of Methanotorris igneus Kol 5.</title>
        <authorList>
            <consortium name="US DOE Joint Genome Institute"/>
            <person name="Lucas S."/>
            <person name="Han J."/>
            <person name="Lapidus A."/>
            <person name="Cheng J.-F."/>
            <person name="Goodwin L."/>
            <person name="Pitluck S."/>
            <person name="Peters L."/>
            <person name="Mikhailova N."/>
            <person name="Chertkov O."/>
            <person name="Han C."/>
            <person name="Tapia R."/>
            <person name="Land M."/>
            <person name="Hauser L."/>
            <person name="Kyrpides N."/>
            <person name="Ivanova N."/>
            <person name="Pagani I."/>
            <person name="Sieprawska-Lupa M."/>
            <person name="Whitman W."/>
            <person name="Woyke T."/>
        </authorList>
    </citation>
    <scope>NUCLEOTIDE SEQUENCE [LARGE SCALE GENOMIC DNA]</scope>
    <source>
        <strain evidence="3">DSM 5666 / JCM 11834 / Kol 5</strain>
    </source>
</reference>
<dbReference type="InterPro" id="IPR003787">
    <property type="entry name" value="Sulphur_relay_DsrE/F-like"/>
</dbReference>
<dbReference type="PANTHER" id="PTHR33279:SF18">
    <property type="entry name" value="SULFUR CARRIER PROTEIN MJ0990-RELATED"/>
    <property type="match status" value="1"/>
</dbReference>
<evidence type="ECO:0000313" key="3">
    <source>
        <dbReference type="Proteomes" id="UP000009227"/>
    </source>
</evidence>
<keyword evidence="3" id="KW-1185">Reference proteome</keyword>
<dbReference type="HOGENOM" id="CLU_088479_0_0_2"/>
<dbReference type="InterPro" id="IPR027396">
    <property type="entry name" value="DsrEFH-like"/>
</dbReference>
<proteinExistence type="predicted"/>
<sequence>MIREISVKGLRSPSLLVDRVLEKMKDGILVIETDGEEQIKDIENLMKKIGYKMETDGNVVKIMVGEIKADKTINVVGATCPGPIMMVSDMLDKMNVGEVLEIIAGKNALTDLTEGLKGAGHEVLSVEELGDGNYRILIKKGEKKAEAVASVTIDELFIINTTGTGNAEKAYATFMMADIAKKMNLKPTIFLMMDGASLALKGECDKVKHPDFPKLGDLVRMAIKNGIKVYVCELSAKFRGINEKNLEDGFEIAGAPTFLNYLSKPNVRPVWL</sequence>
<dbReference type="Pfam" id="PF01206">
    <property type="entry name" value="TusA"/>
    <property type="match status" value="1"/>
</dbReference>
<dbReference type="PANTHER" id="PTHR33279">
    <property type="entry name" value="SULFUR CARRIER PROTEIN YEDF-RELATED"/>
    <property type="match status" value="1"/>
</dbReference>
<dbReference type="RefSeq" id="WP_013798473.1">
    <property type="nucleotide sequence ID" value="NC_015562.1"/>
</dbReference>
<dbReference type="OrthoDB" id="45650at2157"/>
<dbReference type="GeneID" id="10643143"/>
<dbReference type="AlphaFoldDB" id="F6BAQ0"/>
<feature type="domain" description="UPF0033" evidence="1">
    <location>
        <begin position="73"/>
        <end position="97"/>
    </location>
</feature>
<accession>F6BAQ0</accession>
<dbReference type="CDD" id="cd00291">
    <property type="entry name" value="SirA_YedF_YeeD"/>
    <property type="match status" value="1"/>
</dbReference>
<dbReference type="SUPFAM" id="SSF64307">
    <property type="entry name" value="SirA-like"/>
    <property type="match status" value="1"/>
</dbReference>
<name>F6BAQ0_METIK</name>